<evidence type="ECO:0000259" key="1">
    <source>
        <dbReference type="Pfam" id="PF13480"/>
    </source>
</evidence>
<feature type="domain" description="BioF2-like acetyltransferase" evidence="1">
    <location>
        <begin position="155"/>
        <end position="296"/>
    </location>
</feature>
<keyword evidence="3" id="KW-1185">Reference proteome</keyword>
<comment type="caution">
    <text evidence="2">The sequence shown here is derived from an EMBL/GenBank/DDBJ whole genome shotgun (WGS) entry which is preliminary data.</text>
</comment>
<dbReference type="Pfam" id="PF13480">
    <property type="entry name" value="Acetyltransf_6"/>
    <property type="match status" value="1"/>
</dbReference>
<dbReference type="Gene3D" id="3.40.630.30">
    <property type="match status" value="1"/>
</dbReference>
<dbReference type="Proteomes" id="UP000613011">
    <property type="component" value="Unassembled WGS sequence"/>
</dbReference>
<protein>
    <submittedName>
        <fullName evidence="2">GNAT family N-acetyltransferase</fullName>
    </submittedName>
</protein>
<proteinExistence type="predicted"/>
<dbReference type="RefSeq" id="WP_201685862.1">
    <property type="nucleotide sequence ID" value="NZ_JAEQNA010000009.1"/>
</dbReference>
<accession>A0A936ZUC7</accession>
<dbReference type="EMBL" id="JAEQNA010000009">
    <property type="protein sequence ID" value="MBL0422726.1"/>
    <property type="molecule type" value="Genomic_DNA"/>
</dbReference>
<dbReference type="SUPFAM" id="SSF55729">
    <property type="entry name" value="Acyl-CoA N-acyltransferases (Nat)"/>
    <property type="match status" value="1"/>
</dbReference>
<gene>
    <name evidence="2" type="ORF">JI739_20495</name>
</gene>
<evidence type="ECO:0000313" key="2">
    <source>
        <dbReference type="EMBL" id="MBL0422726.1"/>
    </source>
</evidence>
<sequence>MSTKISVIHAAQIDRAMQARWLALQEANPALASPYFCPEFTRQVARVRPDVRVAVIEDADGVQGFFPYQGRWGMGRPVGAPLSDHHGVVCAPDLSIDWPRLLQATGLSFWEFDHLPRAQAPTPGLRPSESPGLDLSRGFTAYKRSRIESGARRIAELDRKARKMAREVGPLRFEPHSADRAVFDAVLELKSQQCRRTGVPDFFARGWTRELVESIWKTEHPGFAGRLSALYAGDTLVAAHLGMRSRTVWHWWFPVYEHAQARHSPGAQMLMAVAQAAAAEGCGLLDLGKGEDAYKHSFADCASPLVEGWVSRPALATALHGARGATMNWLRSSRALQPLKPLVRRIRRRAV</sequence>
<organism evidence="2 3">
    <name type="scientific">Ramlibacter aurantiacus</name>
    <dbReference type="NCBI Taxonomy" id="2801330"/>
    <lineage>
        <taxon>Bacteria</taxon>
        <taxon>Pseudomonadati</taxon>
        <taxon>Pseudomonadota</taxon>
        <taxon>Betaproteobacteria</taxon>
        <taxon>Burkholderiales</taxon>
        <taxon>Comamonadaceae</taxon>
        <taxon>Ramlibacter</taxon>
    </lineage>
</organism>
<name>A0A936ZUC7_9BURK</name>
<dbReference type="InterPro" id="IPR016181">
    <property type="entry name" value="Acyl_CoA_acyltransferase"/>
</dbReference>
<dbReference type="InterPro" id="IPR038740">
    <property type="entry name" value="BioF2-like_GNAT_dom"/>
</dbReference>
<evidence type="ECO:0000313" key="3">
    <source>
        <dbReference type="Proteomes" id="UP000613011"/>
    </source>
</evidence>
<reference evidence="2" key="1">
    <citation type="submission" date="2021-01" db="EMBL/GenBank/DDBJ databases">
        <title>Ramlibacter sp. strain AW1 16S ribosomal RNA gene Genome sequencing and assembly.</title>
        <authorList>
            <person name="Kang M."/>
        </authorList>
    </citation>
    <scope>NUCLEOTIDE SEQUENCE</scope>
    <source>
        <strain evidence="2">AW1</strain>
    </source>
</reference>
<dbReference type="AlphaFoldDB" id="A0A936ZUC7"/>